<dbReference type="SUPFAM" id="SSF46689">
    <property type="entry name" value="Homeodomain-like"/>
    <property type="match status" value="1"/>
</dbReference>
<dbReference type="InterPro" id="IPR036388">
    <property type="entry name" value="WH-like_DNA-bd_sf"/>
</dbReference>
<evidence type="ECO:0000313" key="3">
    <source>
        <dbReference type="EMBL" id="CAK7919465.1"/>
    </source>
</evidence>
<feature type="region of interest" description="Disordered" evidence="1">
    <location>
        <begin position="51"/>
        <end position="73"/>
    </location>
</feature>
<dbReference type="PANTHER" id="PTHR12374">
    <property type="entry name" value="TRANSCRIPTIONAL ADAPTOR 2 ADA2 -RELATED"/>
    <property type="match status" value="1"/>
</dbReference>
<dbReference type="Proteomes" id="UP001497600">
    <property type="component" value="Chromosome G"/>
</dbReference>
<dbReference type="InterPro" id="IPR009057">
    <property type="entry name" value="Homeodomain-like_sf"/>
</dbReference>
<dbReference type="Pfam" id="PF04433">
    <property type="entry name" value="SWIRM"/>
    <property type="match status" value="1"/>
</dbReference>
<feature type="compositionally biased region" description="Polar residues" evidence="1">
    <location>
        <begin position="178"/>
        <end position="202"/>
    </location>
</feature>
<dbReference type="PANTHER" id="PTHR12374:SF21">
    <property type="entry name" value="SWIRM DOMAIN-CONTAINING PROTEIN FUN19-RELATED"/>
    <property type="match status" value="1"/>
</dbReference>
<evidence type="ECO:0000313" key="4">
    <source>
        <dbReference type="Proteomes" id="UP001497600"/>
    </source>
</evidence>
<proteinExistence type="predicted"/>
<dbReference type="InterPro" id="IPR007526">
    <property type="entry name" value="SWIRM"/>
</dbReference>
<reference evidence="3 4" key="1">
    <citation type="submission" date="2024-01" db="EMBL/GenBank/DDBJ databases">
        <authorList>
            <consortium name="Genoscope - CEA"/>
            <person name="William W."/>
        </authorList>
    </citation>
    <scope>NUCLEOTIDE SEQUENCE [LARGE SCALE GENOMIC DNA]</scope>
    <source>
        <strain evidence="3 4">29B2s-10</strain>
    </source>
</reference>
<feature type="domain" description="SWIRM" evidence="2">
    <location>
        <begin position="250"/>
        <end position="347"/>
    </location>
</feature>
<accession>A0ABP0EN70</accession>
<sequence>MTLIHPMSRASSQRDVSGCITPTNFDPSQTTNHNYGSKLLTSNAINESSVGTKTNILSPPLSPYQRSNNKLSEESSSSLIVSTKVYIPSEPFKIENYKEYELTVNPWSHLNENYKRRQFRFLEQYSIISSKEVQRNAITASNARAERRANLSSRKRVSSSDSDSELERVRTRRIVKESSANLSEYDNTNNSSSRDTIVTPSTPKRRKTVKKESQYTGSPLAIQQAALIDENIPDYSPGAETLPKGNNRCLKVEWKGQPMDLRNDPNASKLHPAEVLLASILRLPCNVYMDSKRRLFFEKVNRLKRGQQFRRTDAQKACRIDVNKASRLFAAFEKVGWLEDDLFARFL</sequence>
<evidence type="ECO:0000256" key="1">
    <source>
        <dbReference type="SAM" id="MobiDB-lite"/>
    </source>
</evidence>
<evidence type="ECO:0000259" key="2">
    <source>
        <dbReference type="PROSITE" id="PS50934"/>
    </source>
</evidence>
<name>A0ABP0EN70_9ASCO</name>
<keyword evidence="4" id="KW-1185">Reference proteome</keyword>
<feature type="region of interest" description="Disordered" evidence="1">
    <location>
        <begin position="146"/>
        <end position="216"/>
    </location>
</feature>
<dbReference type="PROSITE" id="PS50934">
    <property type="entry name" value="SWIRM"/>
    <property type="match status" value="1"/>
</dbReference>
<organism evidence="3 4">
    <name type="scientific">[Candida] anglica</name>
    <dbReference type="NCBI Taxonomy" id="148631"/>
    <lineage>
        <taxon>Eukaryota</taxon>
        <taxon>Fungi</taxon>
        <taxon>Dikarya</taxon>
        <taxon>Ascomycota</taxon>
        <taxon>Saccharomycotina</taxon>
        <taxon>Pichiomycetes</taxon>
        <taxon>Debaryomycetaceae</taxon>
        <taxon>Kurtzmaniella</taxon>
    </lineage>
</organism>
<dbReference type="EMBL" id="OZ004259">
    <property type="protein sequence ID" value="CAK7919465.1"/>
    <property type="molecule type" value="Genomic_DNA"/>
</dbReference>
<dbReference type="Gene3D" id="1.10.10.10">
    <property type="entry name" value="Winged helix-like DNA-binding domain superfamily/Winged helix DNA-binding domain"/>
    <property type="match status" value="1"/>
</dbReference>
<gene>
    <name evidence="3" type="ORF">CAAN4_G18338</name>
</gene>
<protein>
    <recommendedName>
        <fullName evidence="2">SWIRM domain-containing protein</fullName>
    </recommendedName>
</protein>